<name>A0AAD8XC70_GLOAC</name>
<evidence type="ECO:0000313" key="3">
    <source>
        <dbReference type="Proteomes" id="UP001244207"/>
    </source>
</evidence>
<feature type="region of interest" description="Disordered" evidence="1">
    <location>
        <begin position="158"/>
        <end position="291"/>
    </location>
</feature>
<reference evidence="2" key="1">
    <citation type="submission" date="2021-12" db="EMBL/GenBank/DDBJ databases">
        <title>Comparative genomics, transcriptomics and evolutionary studies reveal genomic signatures of adaptation to plant cell wall in hemibiotrophic fungi.</title>
        <authorList>
            <consortium name="DOE Joint Genome Institute"/>
            <person name="Baroncelli R."/>
            <person name="Diaz J.F."/>
            <person name="Benocci T."/>
            <person name="Peng M."/>
            <person name="Battaglia E."/>
            <person name="Haridas S."/>
            <person name="Andreopoulos W."/>
            <person name="Labutti K."/>
            <person name="Pangilinan J."/>
            <person name="Floch G.L."/>
            <person name="Makela M.R."/>
            <person name="Henrissat B."/>
            <person name="Grigoriev I.V."/>
            <person name="Crouch J.A."/>
            <person name="De Vries R.P."/>
            <person name="Sukno S.A."/>
            <person name="Thon M.R."/>
        </authorList>
    </citation>
    <scope>NUCLEOTIDE SEQUENCE</scope>
    <source>
        <strain evidence="2">CBS 112980</strain>
    </source>
</reference>
<dbReference type="EMBL" id="JAHMHS010000106">
    <property type="protein sequence ID" value="KAK1717484.1"/>
    <property type="molecule type" value="Genomic_DNA"/>
</dbReference>
<comment type="caution">
    <text evidence="2">The sequence shown here is derived from an EMBL/GenBank/DDBJ whole genome shotgun (WGS) entry which is preliminary data.</text>
</comment>
<accession>A0AAD8XC70</accession>
<evidence type="ECO:0000256" key="1">
    <source>
        <dbReference type="SAM" id="MobiDB-lite"/>
    </source>
</evidence>
<proteinExistence type="predicted"/>
<dbReference type="Proteomes" id="UP001244207">
    <property type="component" value="Unassembled WGS sequence"/>
</dbReference>
<dbReference type="RefSeq" id="XP_060360971.1">
    <property type="nucleotide sequence ID" value="XM_060509043.1"/>
</dbReference>
<keyword evidence="3" id="KW-1185">Reference proteome</keyword>
<feature type="compositionally biased region" description="Basic and acidic residues" evidence="1">
    <location>
        <begin position="214"/>
        <end position="227"/>
    </location>
</feature>
<organism evidence="2 3">
    <name type="scientific">Glomerella acutata</name>
    <name type="common">Colletotrichum acutatum</name>
    <dbReference type="NCBI Taxonomy" id="27357"/>
    <lineage>
        <taxon>Eukaryota</taxon>
        <taxon>Fungi</taxon>
        <taxon>Dikarya</taxon>
        <taxon>Ascomycota</taxon>
        <taxon>Pezizomycotina</taxon>
        <taxon>Sordariomycetes</taxon>
        <taxon>Hypocreomycetidae</taxon>
        <taxon>Glomerellales</taxon>
        <taxon>Glomerellaceae</taxon>
        <taxon>Colletotrichum</taxon>
        <taxon>Colletotrichum acutatum species complex</taxon>
    </lineage>
</organism>
<sequence length="291" mass="32402">MARYPMYIRVRFTPSDNDTETLESLSTFVMELPYGLEIEGKSNRRYNLAAAVRLRTAVSGEADCIRLFDEQGFNVVPDTEGFIYNDLSWEIGAAGHTYYLYCLACDKEWLATNNTRAAHTRDFERPGTLSETWQKGFALMQAAMKKVELEAEQRKAASLGHTQAASEEPIRPSLGSGNDVAGGQSIQPSQRKIKRTAGHDATVTPLNTKRPRRRAPEEIRSTPESPDRQGQSHPQPSDGDQTERQSAQLLGVNQRNLRLRHATSSPDLSTPRDARAPGSVKQETEEADTSH</sequence>
<evidence type="ECO:0000313" key="2">
    <source>
        <dbReference type="EMBL" id="KAK1717484.1"/>
    </source>
</evidence>
<dbReference type="GeneID" id="85392942"/>
<feature type="compositionally biased region" description="Polar residues" evidence="1">
    <location>
        <begin position="228"/>
        <end position="268"/>
    </location>
</feature>
<dbReference type="AlphaFoldDB" id="A0AAD8XC70"/>
<feature type="compositionally biased region" description="Basic and acidic residues" evidence="1">
    <location>
        <begin position="282"/>
        <end position="291"/>
    </location>
</feature>
<protein>
    <submittedName>
        <fullName evidence="2">Uncharacterized protein</fullName>
    </submittedName>
</protein>
<gene>
    <name evidence="2" type="ORF">BDZ83DRAFT_633548</name>
</gene>